<sequence length="101" mass="10877">MQAAYDLICHYWVMTDSPGTPDGAGASQSEASASGAGDEQAERVAAVLRRELQAAGQAARESGTDPEEITADLTERLARLRRLNAAEASKERKDKEREEDA</sequence>
<evidence type="ECO:0000313" key="2">
    <source>
        <dbReference type="EMBL" id="GAA4256204.1"/>
    </source>
</evidence>
<reference evidence="3" key="1">
    <citation type="journal article" date="2019" name="Int. J. Syst. Evol. Microbiol.">
        <title>The Global Catalogue of Microorganisms (GCM) 10K type strain sequencing project: providing services to taxonomists for standard genome sequencing and annotation.</title>
        <authorList>
            <consortium name="The Broad Institute Genomics Platform"/>
            <consortium name="The Broad Institute Genome Sequencing Center for Infectious Disease"/>
            <person name="Wu L."/>
            <person name="Ma J."/>
        </authorList>
    </citation>
    <scope>NUCLEOTIDE SEQUENCE [LARGE SCALE GENOMIC DNA]</scope>
    <source>
        <strain evidence="3">JCM 17441</strain>
    </source>
</reference>
<accession>A0ABP8DHX9</accession>
<comment type="caution">
    <text evidence="2">The sequence shown here is derived from an EMBL/GenBank/DDBJ whole genome shotgun (WGS) entry which is preliminary data.</text>
</comment>
<dbReference type="EMBL" id="BAABAT010000023">
    <property type="protein sequence ID" value="GAA4256204.1"/>
    <property type="molecule type" value="Genomic_DNA"/>
</dbReference>
<evidence type="ECO:0000313" key="3">
    <source>
        <dbReference type="Proteomes" id="UP001500620"/>
    </source>
</evidence>
<gene>
    <name evidence="2" type="ORF">GCM10022255_068140</name>
</gene>
<organism evidence="2 3">
    <name type="scientific">Dactylosporangium darangshiense</name>
    <dbReference type="NCBI Taxonomy" id="579108"/>
    <lineage>
        <taxon>Bacteria</taxon>
        <taxon>Bacillati</taxon>
        <taxon>Actinomycetota</taxon>
        <taxon>Actinomycetes</taxon>
        <taxon>Micromonosporales</taxon>
        <taxon>Micromonosporaceae</taxon>
        <taxon>Dactylosporangium</taxon>
    </lineage>
</organism>
<proteinExistence type="predicted"/>
<feature type="compositionally biased region" description="Low complexity" evidence="1">
    <location>
        <begin position="23"/>
        <end position="38"/>
    </location>
</feature>
<feature type="region of interest" description="Disordered" evidence="1">
    <location>
        <begin position="16"/>
        <end position="73"/>
    </location>
</feature>
<name>A0ABP8DHX9_9ACTN</name>
<protein>
    <submittedName>
        <fullName evidence="2">Uncharacterized protein</fullName>
    </submittedName>
</protein>
<dbReference type="Proteomes" id="UP001500620">
    <property type="component" value="Unassembled WGS sequence"/>
</dbReference>
<evidence type="ECO:0000256" key="1">
    <source>
        <dbReference type="SAM" id="MobiDB-lite"/>
    </source>
</evidence>
<keyword evidence="3" id="KW-1185">Reference proteome</keyword>